<organism evidence="10 11">
    <name type="scientific">Electrophorus electricus</name>
    <name type="common">Electric eel</name>
    <name type="synonym">Gymnotus electricus</name>
    <dbReference type="NCBI Taxonomy" id="8005"/>
    <lineage>
        <taxon>Eukaryota</taxon>
        <taxon>Metazoa</taxon>
        <taxon>Chordata</taxon>
        <taxon>Craniata</taxon>
        <taxon>Vertebrata</taxon>
        <taxon>Euteleostomi</taxon>
        <taxon>Actinopterygii</taxon>
        <taxon>Neopterygii</taxon>
        <taxon>Teleostei</taxon>
        <taxon>Ostariophysi</taxon>
        <taxon>Gymnotiformes</taxon>
        <taxon>Gymnotoidei</taxon>
        <taxon>Gymnotidae</taxon>
        <taxon>Electrophorus</taxon>
    </lineage>
</organism>
<keyword evidence="4" id="KW-0853">WD repeat</keyword>
<evidence type="ECO:0000256" key="8">
    <source>
        <dbReference type="ARBA" id="ARBA00023273"/>
    </source>
</evidence>
<keyword evidence="7" id="KW-0206">Cytoskeleton</keyword>
<dbReference type="PANTHER" id="PTHR14885:SF1">
    <property type="entry name" value="CILIA- AND FLAGELLA-ASSOCIATED PROTEIN 43"/>
    <property type="match status" value="1"/>
</dbReference>
<evidence type="ECO:0000313" key="11">
    <source>
        <dbReference type="Proteomes" id="UP000314983"/>
    </source>
</evidence>
<dbReference type="GO" id="GO:0007288">
    <property type="term" value="P:sperm axoneme assembly"/>
    <property type="evidence" value="ECO:0007669"/>
    <property type="project" value="TreeGrafter"/>
</dbReference>
<keyword evidence="3" id="KW-0963">Cytoplasm</keyword>
<evidence type="ECO:0000256" key="3">
    <source>
        <dbReference type="ARBA" id="ARBA00022490"/>
    </source>
</evidence>
<keyword evidence="11" id="KW-1185">Reference proteome</keyword>
<dbReference type="PANTHER" id="PTHR14885">
    <property type="entry name" value="CILIA- AND FLAGELLA-ASSOCIATED PROTEIN 43-RELATED"/>
    <property type="match status" value="1"/>
</dbReference>
<evidence type="ECO:0000256" key="4">
    <source>
        <dbReference type="ARBA" id="ARBA00022574"/>
    </source>
</evidence>
<reference evidence="10" key="2">
    <citation type="submission" date="2025-08" db="UniProtKB">
        <authorList>
            <consortium name="Ensembl"/>
        </authorList>
    </citation>
    <scope>IDENTIFICATION</scope>
</reference>
<dbReference type="Pfam" id="PF25828">
    <property type="entry name" value="CC_Cfap43"/>
    <property type="match status" value="1"/>
</dbReference>
<evidence type="ECO:0000256" key="6">
    <source>
        <dbReference type="ARBA" id="ARBA00023054"/>
    </source>
</evidence>
<keyword evidence="8" id="KW-0966">Cell projection</keyword>
<protein>
    <submittedName>
        <fullName evidence="10">Uncharacterized protein</fullName>
    </submittedName>
</protein>
<feature type="coiled-coil region" evidence="9">
    <location>
        <begin position="50"/>
        <end position="95"/>
    </location>
</feature>
<dbReference type="AlphaFoldDB" id="A0AAY5E9Y0"/>
<evidence type="ECO:0000256" key="5">
    <source>
        <dbReference type="ARBA" id="ARBA00022737"/>
    </source>
</evidence>
<name>A0AAY5E9Y0_ELEEL</name>
<accession>A0AAY5E9Y0</accession>
<keyword evidence="6 9" id="KW-0175">Coiled coil</keyword>
<evidence type="ECO:0000256" key="7">
    <source>
        <dbReference type="ARBA" id="ARBA00023212"/>
    </source>
</evidence>
<dbReference type="GeneTree" id="ENSGT00530000064714"/>
<reference evidence="10" key="3">
    <citation type="submission" date="2025-09" db="UniProtKB">
        <authorList>
            <consortium name="Ensembl"/>
        </authorList>
    </citation>
    <scope>IDENTIFICATION</scope>
</reference>
<keyword evidence="5" id="KW-0677">Repeat</keyword>
<sequence>RQREEEQRKEEEQRALDDMMGGVLELKKEDILRMEVPQPEFMAKPELRWTEEERRSYKEYEKKAKELREEQDKYRKALEAEMKKLQISIKDATLAFDETLNKLFERKVKSEMAIYQEELKISNLAHSLLTEEEVLNREKELNLKLENNEFGEALKKHREDVEAFQETYDNAVAEDKLLDKGFRKEFSDVPGHVDQLYKLYKRRPRVQRIRTQTEGCSLFKEHPLSGQAVAEGLSLMMKAMEELDTPDNKPDGLDMAVWERFCLARRAKVETEHQVKLKALTLAEMQAFLQKRTDEDENLCIYIFFIRLREEKMKFYLDIMVQILIKQGQVEVETGEFIADYSDSLLLHRSVVEDLNSTIKALGEQKIASMTECKDFRKGIIQQEWEHKRMRMKIEDLINKARDIQMLRVTQELQEYLRETNDNTISKQLSTLEKTIMLQEKTHKKNVENCIKLIKQLNRQTILKEEKNAALDLQLTSMQVTVAERRRIYQATGMTSHKNCTNFNEAEAHYQDIVHRKKLVDLAKVQAEEMAILRAEVEHMRMKTFPALSQLKYK</sequence>
<dbReference type="Ensembl" id="ENSEEET00000064562.1">
    <property type="protein sequence ID" value="ENSEEEP00000053728.1"/>
    <property type="gene ID" value="ENSEEEG00000026224.1"/>
</dbReference>
<evidence type="ECO:0000256" key="1">
    <source>
        <dbReference type="ARBA" id="ARBA00004138"/>
    </source>
</evidence>
<comment type="subcellular location">
    <subcellularLocation>
        <location evidence="1">Cell projection</location>
        <location evidence="1">Cilium</location>
    </subcellularLocation>
    <subcellularLocation>
        <location evidence="2">Cytoplasm</location>
        <location evidence="2">Cytoskeleton</location>
    </subcellularLocation>
</comment>
<dbReference type="GO" id="GO:0005930">
    <property type="term" value="C:axoneme"/>
    <property type="evidence" value="ECO:0007669"/>
    <property type="project" value="TreeGrafter"/>
</dbReference>
<evidence type="ECO:0000256" key="2">
    <source>
        <dbReference type="ARBA" id="ARBA00004245"/>
    </source>
</evidence>
<dbReference type="Proteomes" id="UP000314983">
    <property type="component" value="Chromosome 11"/>
</dbReference>
<proteinExistence type="predicted"/>
<evidence type="ECO:0000313" key="10">
    <source>
        <dbReference type="Ensembl" id="ENSEEEP00000053728.1"/>
    </source>
</evidence>
<reference evidence="10 11" key="1">
    <citation type="submission" date="2020-05" db="EMBL/GenBank/DDBJ databases">
        <title>Electrophorus electricus (electric eel) genome, fEleEle1, primary haplotype.</title>
        <authorList>
            <person name="Myers G."/>
            <person name="Meyer A."/>
            <person name="Fedrigo O."/>
            <person name="Formenti G."/>
            <person name="Rhie A."/>
            <person name="Tracey A."/>
            <person name="Sims Y."/>
            <person name="Jarvis E.D."/>
        </authorList>
    </citation>
    <scope>NUCLEOTIDE SEQUENCE [LARGE SCALE GENOMIC DNA]</scope>
</reference>
<evidence type="ECO:0000256" key="9">
    <source>
        <dbReference type="SAM" id="Coils"/>
    </source>
</evidence>